<organism evidence="1 2">
    <name type="scientific">Roseicyclus marinus</name>
    <dbReference type="NCBI Taxonomy" id="2161673"/>
    <lineage>
        <taxon>Bacteria</taxon>
        <taxon>Pseudomonadati</taxon>
        <taxon>Pseudomonadota</taxon>
        <taxon>Alphaproteobacteria</taxon>
        <taxon>Rhodobacterales</taxon>
        <taxon>Roseobacteraceae</taxon>
        <taxon>Roseicyclus</taxon>
    </lineage>
</organism>
<dbReference type="EMBL" id="AP027266">
    <property type="protein sequence ID" value="BDW85404.1"/>
    <property type="molecule type" value="Genomic_DNA"/>
</dbReference>
<dbReference type="InterPro" id="IPR027417">
    <property type="entry name" value="P-loop_NTPase"/>
</dbReference>
<dbReference type="KEGG" id="rmai:MACH21_15810"/>
<evidence type="ECO:0000313" key="2">
    <source>
        <dbReference type="Proteomes" id="UP001337723"/>
    </source>
</evidence>
<evidence type="ECO:0000313" key="1">
    <source>
        <dbReference type="EMBL" id="BDW85404.1"/>
    </source>
</evidence>
<dbReference type="Gene3D" id="3.40.50.300">
    <property type="entry name" value="P-loop containing nucleotide triphosphate hydrolases"/>
    <property type="match status" value="1"/>
</dbReference>
<name>A0AA48HGY5_9RHOB</name>
<protein>
    <recommendedName>
        <fullName evidence="3">ATPase</fullName>
    </recommendedName>
</protein>
<dbReference type="SUPFAM" id="SSF52540">
    <property type="entry name" value="P-loop containing nucleoside triphosphate hydrolases"/>
    <property type="match status" value="1"/>
</dbReference>
<keyword evidence="2" id="KW-1185">Reference proteome</keyword>
<dbReference type="AlphaFoldDB" id="A0AA48HGY5"/>
<evidence type="ECO:0008006" key="3">
    <source>
        <dbReference type="Google" id="ProtNLM"/>
    </source>
</evidence>
<sequence length="326" mass="36219">MGKGAPEGAPYPALSHTRLLRYHANAALNARTFPMPLLYDSPAAWTDAPDKSLAVFGMSGLGKTRLASLLRSAGGWYHYSIDYRIGTAYMGEHINDNLKREAMQVPLLAELLKSDSIYIASNISFGNLAPLSTYLGKPGDAAKGGLPFDEYMRRQALHRRAEINALLDTPNFIHRARDLYGYPHFVADTGGSICEVVDPEDPNDEVLRTLQAHCLMVWIEGPESHTEELIRRFERDPKPMYYKPEFLLPLWQGWLDEQGVTAETADPNAFIRFAYRRAMAHRAPLYAAMARNWGITVTAAEVEAVRDAQDATAMVAAALGRRAQPA</sequence>
<dbReference type="Proteomes" id="UP001337723">
    <property type="component" value="Chromosome"/>
</dbReference>
<gene>
    <name evidence="1" type="ORF">MACH21_15810</name>
</gene>
<proteinExistence type="predicted"/>
<accession>A0AA48HGY5</accession>
<reference evidence="1 2" key="1">
    <citation type="submission" date="2023-01" db="EMBL/GenBank/DDBJ databases">
        <title>Complete genome sequence of Roseicyclus marinus strain Dej080120_10.</title>
        <authorList>
            <person name="Ueki S."/>
            <person name="Maruyama F."/>
        </authorList>
    </citation>
    <scope>NUCLEOTIDE SEQUENCE [LARGE SCALE GENOMIC DNA]</scope>
    <source>
        <strain evidence="1 2">Dej080120_10</strain>
    </source>
</reference>